<protein>
    <submittedName>
        <fullName evidence="1">Uncharacterized protein</fullName>
    </submittedName>
</protein>
<keyword evidence="2" id="KW-1185">Reference proteome</keyword>
<gene>
    <name evidence="1" type="ORF">EV194_110100</name>
</gene>
<reference evidence="1 2" key="1">
    <citation type="submission" date="2019-03" db="EMBL/GenBank/DDBJ databases">
        <title>Genomic Encyclopedia of Type Strains, Phase IV (KMG-IV): sequencing the most valuable type-strain genomes for metagenomic binning, comparative biology and taxonomic classification.</title>
        <authorList>
            <person name="Goeker M."/>
        </authorList>
    </citation>
    <scope>NUCLEOTIDE SEQUENCE [LARGE SCALE GENOMIC DNA]</scope>
    <source>
        <strain evidence="1 2">DSM 24179</strain>
    </source>
</reference>
<evidence type="ECO:0000313" key="2">
    <source>
        <dbReference type="Proteomes" id="UP000295221"/>
    </source>
</evidence>
<evidence type="ECO:0000313" key="1">
    <source>
        <dbReference type="EMBL" id="TCO07097.1"/>
    </source>
</evidence>
<dbReference type="AlphaFoldDB" id="A0A4R2GH41"/>
<proteinExistence type="predicted"/>
<dbReference type="EMBL" id="SLWK01000010">
    <property type="protein sequence ID" value="TCO07097.1"/>
    <property type="molecule type" value="Genomic_DNA"/>
</dbReference>
<comment type="caution">
    <text evidence="1">The sequence shown here is derived from an EMBL/GenBank/DDBJ whole genome shotgun (WGS) entry which is preliminary data.</text>
</comment>
<sequence>MHVCGFFVTLYFKIRTFEGDYQISFIYIPYRLTIINGGKEVGRVYKLDGEQETGNRRPEIGSEVKCNLVPVKWNVVNGIPYYGINEMPP</sequence>
<name>A0A4R2GH41_9BACT</name>
<organism evidence="1 2">
    <name type="scientific">Natronoflexus pectinivorans</name>
    <dbReference type="NCBI Taxonomy" id="682526"/>
    <lineage>
        <taxon>Bacteria</taxon>
        <taxon>Pseudomonadati</taxon>
        <taxon>Bacteroidota</taxon>
        <taxon>Bacteroidia</taxon>
        <taxon>Marinilabiliales</taxon>
        <taxon>Marinilabiliaceae</taxon>
        <taxon>Natronoflexus</taxon>
    </lineage>
</organism>
<accession>A0A4R2GH41</accession>
<dbReference type="Proteomes" id="UP000295221">
    <property type="component" value="Unassembled WGS sequence"/>
</dbReference>